<protein>
    <submittedName>
        <fullName evidence="4">HD protein 5</fullName>
    </submittedName>
</protein>
<dbReference type="Pfam" id="PF00046">
    <property type="entry name" value="Homeodomain"/>
    <property type="match status" value="1"/>
</dbReference>
<name>A0A8K2AUU2_9AGAM</name>
<sequence>MCFILERFGLFVDSQTVGRWFGQRAKREAGLPHQQSKTPAQSAMLEESFTADPYPDSTERMRLVRGTLLSKSQVDAWFSVQRKKRTDEVEAHGYVIEPGTRIADMRVPPEVSGELRRAWKEVEKERQEALRRLAEEEQEEDGEEH</sequence>
<evidence type="ECO:0000256" key="2">
    <source>
        <dbReference type="RuleBase" id="RU000682"/>
    </source>
</evidence>
<keyword evidence="1 2" id="KW-0238">DNA-binding</keyword>
<dbReference type="Gene3D" id="1.10.10.60">
    <property type="entry name" value="Homeodomain-like"/>
    <property type="match status" value="1"/>
</dbReference>
<proteinExistence type="predicted"/>
<dbReference type="InterPro" id="IPR009057">
    <property type="entry name" value="Homeodomain-like_sf"/>
</dbReference>
<dbReference type="EMBL" id="MT818365">
    <property type="protein sequence ID" value="UHA57739.1"/>
    <property type="molecule type" value="Genomic_DNA"/>
</dbReference>
<dbReference type="CDD" id="cd00086">
    <property type="entry name" value="homeodomain"/>
    <property type="match status" value="1"/>
</dbReference>
<evidence type="ECO:0000256" key="1">
    <source>
        <dbReference type="PROSITE-ProRule" id="PRU00108"/>
    </source>
</evidence>
<comment type="subcellular location">
    <subcellularLocation>
        <location evidence="1 2">Nucleus</location>
    </subcellularLocation>
</comment>
<feature type="domain" description="Homeobox" evidence="3">
    <location>
        <begin position="38"/>
        <end position="88"/>
    </location>
</feature>
<dbReference type="AlphaFoldDB" id="A0A8K2AUU2"/>
<evidence type="ECO:0000313" key="4">
    <source>
        <dbReference type="EMBL" id="UHA57739.1"/>
    </source>
</evidence>
<dbReference type="SUPFAM" id="SSF46689">
    <property type="entry name" value="Homeodomain-like"/>
    <property type="match status" value="1"/>
</dbReference>
<dbReference type="GO" id="GO:0005634">
    <property type="term" value="C:nucleus"/>
    <property type="evidence" value="ECO:0007669"/>
    <property type="project" value="UniProtKB-SubCell"/>
</dbReference>
<keyword evidence="1 2" id="KW-0371">Homeobox</keyword>
<evidence type="ECO:0000259" key="3">
    <source>
        <dbReference type="PROSITE" id="PS50071"/>
    </source>
</evidence>
<dbReference type="SMART" id="SM00389">
    <property type="entry name" value="HOX"/>
    <property type="match status" value="1"/>
</dbReference>
<dbReference type="PROSITE" id="PS50071">
    <property type="entry name" value="HOMEOBOX_2"/>
    <property type="match status" value="1"/>
</dbReference>
<accession>A0A8K2AUU2</accession>
<organism evidence="4">
    <name type="scientific">Auricularia cornea</name>
    <dbReference type="NCBI Taxonomy" id="1238391"/>
    <lineage>
        <taxon>Eukaryota</taxon>
        <taxon>Fungi</taxon>
        <taxon>Dikarya</taxon>
        <taxon>Basidiomycota</taxon>
        <taxon>Agaricomycotina</taxon>
        <taxon>Agaricomycetes</taxon>
        <taxon>Auriculariales</taxon>
        <taxon>Auriculariaceae</taxon>
        <taxon>Auricularia</taxon>
    </lineage>
</organism>
<feature type="DNA-binding region" description="Homeobox" evidence="1">
    <location>
        <begin position="40"/>
        <end position="89"/>
    </location>
</feature>
<dbReference type="InterPro" id="IPR001356">
    <property type="entry name" value="HD"/>
</dbReference>
<reference evidence="4" key="1">
    <citation type="submission" date="2020-07" db="EMBL/GenBank/DDBJ databases">
        <title>Organization of mating type of Auricularia cornea.</title>
        <authorList>
            <person name="Li B."/>
            <person name="Huang R."/>
            <person name="Chen B."/>
            <person name="Xie B."/>
        </authorList>
    </citation>
    <scope>NUCLEOTIDE SEQUENCE</scope>
    <source>
        <strain evidence="4">Ac1-2</strain>
    </source>
</reference>
<dbReference type="GO" id="GO:0003677">
    <property type="term" value="F:DNA binding"/>
    <property type="evidence" value="ECO:0007669"/>
    <property type="project" value="UniProtKB-UniRule"/>
</dbReference>
<keyword evidence="1 2" id="KW-0539">Nucleus</keyword>